<evidence type="ECO:0000313" key="3">
    <source>
        <dbReference type="Proteomes" id="UP000230066"/>
    </source>
</evidence>
<reference evidence="2" key="1">
    <citation type="submission" date="2019-03" db="EMBL/GenBank/DDBJ databases">
        <title>Improved annotation for the trematode Fasciola hepatica.</title>
        <authorList>
            <person name="Choi Y.-J."/>
            <person name="Martin J."/>
            <person name="Mitreva M."/>
        </authorList>
    </citation>
    <scope>NUCLEOTIDE SEQUENCE [LARGE SCALE GENOMIC DNA]</scope>
</reference>
<dbReference type="EMBL" id="JXXN02001080">
    <property type="protein sequence ID" value="THD25579.1"/>
    <property type="molecule type" value="Genomic_DNA"/>
</dbReference>
<proteinExistence type="predicted"/>
<gene>
    <name evidence="2" type="ORF">D915_003426</name>
</gene>
<dbReference type="Proteomes" id="UP000230066">
    <property type="component" value="Unassembled WGS sequence"/>
</dbReference>
<evidence type="ECO:0000256" key="1">
    <source>
        <dbReference type="SAM" id="MobiDB-lite"/>
    </source>
</evidence>
<comment type="caution">
    <text evidence="2">The sequence shown here is derived from an EMBL/GenBank/DDBJ whole genome shotgun (WGS) entry which is preliminary data.</text>
</comment>
<evidence type="ECO:0000313" key="2">
    <source>
        <dbReference type="EMBL" id="THD25579.1"/>
    </source>
</evidence>
<protein>
    <submittedName>
        <fullName evidence="2">Uncharacterized protein</fullName>
    </submittedName>
</protein>
<name>A0A4E0RAL9_FASHE</name>
<feature type="compositionally biased region" description="Basic and acidic residues" evidence="1">
    <location>
        <begin position="103"/>
        <end position="117"/>
    </location>
</feature>
<accession>A0A4E0RAL9</accession>
<dbReference type="AlphaFoldDB" id="A0A4E0RAL9"/>
<feature type="region of interest" description="Disordered" evidence="1">
    <location>
        <begin position="86"/>
        <end position="117"/>
    </location>
</feature>
<keyword evidence="3" id="KW-1185">Reference proteome</keyword>
<organism evidence="2 3">
    <name type="scientific">Fasciola hepatica</name>
    <name type="common">Liver fluke</name>
    <dbReference type="NCBI Taxonomy" id="6192"/>
    <lineage>
        <taxon>Eukaryota</taxon>
        <taxon>Metazoa</taxon>
        <taxon>Spiralia</taxon>
        <taxon>Lophotrochozoa</taxon>
        <taxon>Platyhelminthes</taxon>
        <taxon>Trematoda</taxon>
        <taxon>Digenea</taxon>
        <taxon>Plagiorchiida</taxon>
        <taxon>Echinostomata</taxon>
        <taxon>Echinostomatoidea</taxon>
        <taxon>Fasciolidae</taxon>
        <taxon>Fasciola</taxon>
    </lineage>
</organism>
<sequence length="257" mass="29819">MPGRVDLLELLSGRVSIEPYRNVPIRPAVQSQLGNTRPRDVLIEHYGPRKHKSTLRLIEPQTRKKIKLPKEATEYTISPIHFETLDSSDLTKDQPLPPSYNAEKTKADPIKTNDRTDNSFLDSMEVFNSGGRLPDRDRRQTWNPNIHNHMTRQSSADCQTVNGCYMKKLPPIKSRRSRSELEQRCRMLRSLLNRAASDQKLDINTVIRRWQASRLLMPTSRFTPQGYRFSLPVTSRINRPADLVLRRSCIARLHHYL</sequence>